<feature type="domain" description="Glycosyltransferase 2-like" evidence="1">
    <location>
        <begin position="5"/>
        <end position="143"/>
    </location>
</feature>
<dbReference type="InterPro" id="IPR001173">
    <property type="entry name" value="Glyco_trans_2-like"/>
</dbReference>
<dbReference type="AlphaFoldDB" id="A0A4Q1BXC5"/>
<dbReference type="RefSeq" id="WP_129027924.1">
    <property type="nucleotide sequence ID" value="NZ_SDHY01000008.1"/>
</dbReference>
<dbReference type="SUPFAM" id="SSF53448">
    <property type="entry name" value="Nucleotide-diphospho-sugar transferases"/>
    <property type="match status" value="1"/>
</dbReference>
<dbReference type="PANTHER" id="PTHR22916">
    <property type="entry name" value="GLYCOSYLTRANSFERASE"/>
    <property type="match status" value="1"/>
</dbReference>
<gene>
    <name evidence="2" type="ORF">ESB04_11655</name>
</gene>
<dbReference type="EMBL" id="SDHY01000008">
    <property type="protein sequence ID" value="RXK46813.1"/>
    <property type="molecule type" value="Genomic_DNA"/>
</dbReference>
<dbReference type="Gene3D" id="3.90.550.10">
    <property type="entry name" value="Spore Coat Polysaccharide Biosynthesis Protein SpsA, Chain A"/>
    <property type="match status" value="1"/>
</dbReference>
<protein>
    <submittedName>
        <fullName evidence="2">Glycosyltransferase</fullName>
    </submittedName>
</protein>
<organism evidence="2 3">
    <name type="scientific">Aquirufa rosea</name>
    <dbReference type="NCBI Taxonomy" id="2509241"/>
    <lineage>
        <taxon>Bacteria</taxon>
        <taxon>Pseudomonadati</taxon>
        <taxon>Bacteroidota</taxon>
        <taxon>Cytophagia</taxon>
        <taxon>Cytophagales</taxon>
        <taxon>Flectobacillaceae</taxon>
        <taxon>Aquirufa</taxon>
    </lineage>
</organism>
<dbReference type="InterPro" id="IPR029044">
    <property type="entry name" value="Nucleotide-diphossugar_trans"/>
</dbReference>
<dbReference type="OrthoDB" id="9802649at2"/>
<dbReference type="PANTHER" id="PTHR22916:SF3">
    <property type="entry name" value="UDP-GLCNAC:BETAGAL BETA-1,3-N-ACETYLGLUCOSAMINYLTRANSFERASE-LIKE PROTEIN 1"/>
    <property type="match status" value="1"/>
</dbReference>
<name>A0A4Q1BXC5_9BACT</name>
<dbReference type="Proteomes" id="UP000289455">
    <property type="component" value="Unassembled WGS sequence"/>
</dbReference>
<sequence>MPQISVALCTYNGEKYLPLQLESIASQTQAIHELVVFDDGSGDKSLAILEEFKGKVPFSVRIHQNEKNVGSSKNFEMCVQVCQGDIIFFCDQDDLWMPHKVETLVRYFEQYPDIDAVFSNAIMIDQSGKPTGKTSFEQIEFIEPLQDFWKAGHSFDILLKGYVVTGATLAIRSRIKHEVFPTPHIIPELIHDGWIALYLSMTNRIAFVKEALIQYREHASQQVGLKSEKKAVSLLDRIKRPRNAKLIQIEKKASDATALFHYLKSQNNTPEEALNKVAHRAAHYQMRAGLANNRLLRIWPVLKGVLTGGYKLHDGGKWWHPVIGDILE</sequence>
<accession>A0A4Q1BXC5</accession>
<dbReference type="Pfam" id="PF00535">
    <property type="entry name" value="Glycos_transf_2"/>
    <property type="match status" value="1"/>
</dbReference>
<evidence type="ECO:0000313" key="2">
    <source>
        <dbReference type="EMBL" id="RXK46813.1"/>
    </source>
</evidence>
<evidence type="ECO:0000259" key="1">
    <source>
        <dbReference type="Pfam" id="PF00535"/>
    </source>
</evidence>
<keyword evidence="2" id="KW-0808">Transferase</keyword>
<dbReference type="GO" id="GO:0016758">
    <property type="term" value="F:hexosyltransferase activity"/>
    <property type="evidence" value="ECO:0007669"/>
    <property type="project" value="UniProtKB-ARBA"/>
</dbReference>
<proteinExistence type="predicted"/>
<reference evidence="2 3" key="1">
    <citation type="submission" date="2019-01" db="EMBL/GenBank/DDBJ databases">
        <title>Cytophagaceae bacterium strain CAR-16.</title>
        <authorList>
            <person name="Chen W.-M."/>
        </authorList>
    </citation>
    <scope>NUCLEOTIDE SEQUENCE [LARGE SCALE GENOMIC DNA]</scope>
    <source>
        <strain evidence="2 3">CAR-16</strain>
    </source>
</reference>
<evidence type="ECO:0000313" key="3">
    <source>
        <dbReference type="Proteomes" id="UP000289455"/>
    </source>
</evidence>
<keyword evidence="3" id="KW-1185">Reference proteome</keyword>
<comment type="caution">
    <text evidence="2">The sequence shown here is derived from an EMBL/GenBank/DDBJ whole genome shotgun (WGS) entry which is preliminary data.</text>
</comment>